<evidence type="ECO:0000313" key="2">
    <source>
        <dbReference type="Proteomes" id="UP000821837"/>
    </source>
</evidence>
<accession>A0A9D4QGR3</accession>
<reference evidence="1" key="1">
    <citation type="journal article" date="2020" name="Cell">
        <title>Large-Scale Comparative Analyses of Tick Genomes Elucidate Their Genetic Diversity and Vector Capacities.</title>
        <authorList>
            <consortium name="Tick Genome and Microbiome Consortium (TIGMIC)"/>
            <person name="Jia N."/>
            <person name="Wang J."/>
            <person name="Shi W."/>
            <person name="Du L."/>
            <person name="Sun Y."/>
            <person name="Zhan W."/>
            <person name="Jiang J.F."/>
            <person name="Wang Q."/>
            <person name="Zhang B."/>
            <person name="Ji P."/>
            <person name="Bell-Sakyi L."/>
            <person name="Cui X.M."/>
            <person name="Yuan T.T."/>
            <person name="Jiang B.G."/>
            <person name="Yang W.F."/>
            <person name="Lam T.T."/>
            <person name="Chang Q.C."/>
            <person name="Ding S.J."/>
            <person name="Wang X.J."/>
            <person name="Zhu J.G."/>
            <person name="Ruan X.D."/>
            <person name="Zhao L."/>
            <person name="Wei J.T."/>
            <person name="Ye R.Z."/>
            <person name="Que T.C."/>
            <person name="Du C.H."/>
            <person name="Zhou Y.H."/>
            <person name="Cheng J.X."/>
            <person name="Dai P.F."/>
            <person name="Guo W.B."/>
            <person name="Han X.H."/>
            <person name="Huang E.J."/>
            <person name="Li L.F."/>
            <person name="Wei W."/>
            <person name="Gao Y.C."/>
            <person name="Liu J.Z."/>
            <person name="Shao H.Z."/>
            <person name="Wang X."/>
            <person name="Wang C.C."/>
            <person name="Yang T.C."/>
            <person name="Huo Q.B."/>
            <person name="Li W."/>
            <person name="Chen H.Y."/>
            <person name="Chen S.E."/>
            <person name="Zhou L.G."/>
            <person name="Ni X.B."/>
            <person name="Tian J.H."/>
            <person name="Sheng Y."/>
            <person name="Liu T."/>
            <person name="Pan Y.S."/>
            <person name="Xia L.Y."/>
            <person name="Li J."/>
            <person name="Zhao F."/>
            <person name="Cao W.C."/>
        </authorList>
    </citation>
    <scope>NUCLEOTIDE SEQUENCE</scope>
    <source>
        <strain evidence="1">Rsan-2018</strain>
    </source>
</reference>
<dbReference type="VEuPathDB" id="VectorBase:RSAN_045827"/>
<proteinExistence type="predicted"/>
<dbReference type="EMBL" id="JABSTV010001245">
    <property type="protein sequence ID" value="KAH7981760.1"/>
    <property type="molecule type" value="Genomic_DNA"/>
</dbReference>
<gene>
    <name evidence="1" type="ORF">HPB52_001070</name>
</gene>
<name>A0A9D4QGR3_RHISA</name>
<dbReference type="AlphaFoldDB" id="A0A9D4QGR3"/>
<comment type="caution">
    <text evidence="1">The sequence shown here is derived from an EMBL/GenBank/DDBJ whole genome shotgun (WGS) entry which is preliminary data.</text>
</comment>
<keyword evidence="2" id="KW-1185">Reference proteome</keyword>
<dbReference type="Proteomes" id="UP000821837">
    <property type="component" value="Chromosome 1"/>
</dbReference>
<protein>
    <submittedName>
        <fullName evidence="1">Uncharacterized protein</fullName>
    </submittedName>
</protein>
<evidence type="ECO:0000313" key="1">
    <source>
        <dbReference type="EMBL" id="KAH7981760.1"/>
    </source>
</evidence>
<sequence>MQAITQRKIAEANHKTLHAIKSAGRGAADKFWTYVSRLDGKATQPEIRTESTGDKTTDLHRALTDHLHQLYAQPHPSTHTELPCPDVSEPTGTGHQKDVRLNRSAVHLRVLQPSASTCRTNVEPYMVSGVATRRQMRRCAASGAGSPRTPPTTTLV</sequence>
<organism evidence="1 2">
    <name type="scientific">Rhipicephalus sanguineus</name>
    <name type="common">Brown dog tick</name>
    <name type="synonym">Ixodes sanguineus</name>
    <dbReference type="NCBI Taxonomy" id="34632"/>
    <lineage>
        <taxon>Eukaryota</taxon>
        <taxon>Metazoa</taxon>
        <taxon>Ecdysozoa</taxon>
        <taxon>Arthropoda</taxon>
        <taxon>Chelicerata</taxon>
        <taxon>Arachnida</taxon>
        <taxon>Acari</taxon>
        <taxon>Parasitiformes</taxon>
        <taxon>Ixodida</taxon>
        <taxon>Ixodoidea</taxon>
        <taxon>Ixodidae</taxon>
        <taxon>Rhipicephalinae</taxon>
        <taxon>Rhipicephalus</taxon>
        <taxon>Rhipicephalus</taxon>
    </lineage>
</organism>
<reference evidence="1" key="2">
    <citation type="submission" date="2021-09" db="EMBL/GenBank/DDBJ databases">
        <authorList>
            <person name="Jia N."/>
            <person name="Wang J."/>
            <person name="Shi W."/>
            <person name="Du L."/>
            <person name="Sun Y."/>
            <person name="Zhan W."/>
            <person name="Jiang J."/>
            <person name="Wang Q."/>
            <person name="Zhang B."/>
            <person name="Ji P."/>
            <person name="Sakyi L.B."/>
            <person name="Cui X."/>
            <person name="Yuan T."/>
            <person name="Jiang B."/>
            <person name="Yang W."/>
            <person name="Lam T.T.-Y."/>
            <person name="Chang Q."/>
            <person name="Ding S."/>
            <person name="Wang X."/>
            <person name="Zhu J."/>
            <person name="Ruan X."/>
            <person name="Zhao L."/>
            <person name="Wei J."/>
            <person name="Que T."/>
            <person name="Du C."/>
            <person name="Cheng J."/>
            <person name="Dai P."/>
            <person name="Han X."/>
            <person name="Huang E."/>
            <person name="Gao Y."/>
            <person name="Liu J."/>
            <person name="Shao H."/>
            <person name="Ye R."/>
            <person name="Li L."/>
            <person name="Wei W."/>
            <person name="Wang X."/>
            <person name="Wang C."/>
            <person name="Huo Q."/>
            <person name="Li W."/>
            <person name="Guo W."/>
            <person name="Chen H."/>
            <person name="Chen S."/>
            <person name="Zhou L."/>
            <person name="Zhou L."/>
            <person name="Ni X."/>
            <person name="Tian J."/>
            <person name="Zhou Y."/>
            <person name="Sheng Y."/>
            <person name="Liu T."/>
            <person name="Pan Y."/>
            <person name="Xia L."/>
            <person name="Li J."/>
            <person name="Zhao F."/>
            <person name="Cao W."/>
        </authorList>
    </citation>
    <scope>NUCLEOTIDE SEQUENCE</scope>
    <source>
        <strain evidence="1">Rsan-2018</strain>
        <tissue evidence="1">Larvae</tissue>
    </source>
</reference>